<dbReference type="SUPFAM" id="SSF51735">
    <property type="entry name" value="NAD(P)-binding Rossmann-fold domains"/>
    <property type="match status" value="2"/>
</dbReference>
<protein>
    <submittedName>
        <fullName evidence="3">Polysaccharide biosynthesis protein</fullName>
    </submittedName>
</protein>
<evidence type="ECO:0000256" key="1">
    <source>
        <dbReference type="ARBA" id="ARBA00007430"/>
    </source>
</evidence>
<dbReference type="PANTHER" id="PTHR43318:SF1">
    <property type="entry name" value="POLYSACCHARIDE BIOSYNTHESIS PROTEIN EPSC-RELATED"/>
    <property type="match status" value="1"/>
</dbReference>
<evidence type="ECO:0000259" key="2">
    <source>
        <dbReference type="Pfam" id="PF02719"/>
    </source>
</evidence>
<dbReference type="KEGG" id="taqu:KDW03_04655"/>
<dbReference type="InterPro" id="IPR051203">
    <property type="entry name" value="Polysaccharide_Synthase-Rel"/>
</dbReference>
<evidence type="ECO:0000313" key="4">
    <source>
        <dbReference type="Proteomes" id="UP001056539"/>
    </source>
</evidence>
<name>A0AAX3BFW4_9SPIR</name>
<dbReference type="InterPro" id="IPR003869">
    <property type="entry name" value="Polysac_CapD-like"/>
</dbReference>
<reference evidence="3" key="1">
    <citation type="submission" date="2021-04" db="EMBL/GenBank/DDBJ databases">
        <authorList>
            <person name="Postec A."/>
        </authorList>
    </citation>
    <scope>NUCLEOTIDE SEQUENCE</scope>
    <source>
        <strain evidence="3">F1F22</strain>
    </source>
</reference>
<gene>
    <name evidence="3" type="ORF">KDW03_04655</name>
</gene>
<organism evidence="3 4">
    <name type="scientific">Thermospira aquatica</name>
    <dbReference type="NCBI Taxonomy" id="2828656"/>
    <lineage>
        <taxon>Bacteria</taxon>
        <taxon>Pseudomonadati</taxon>
        <taxon>Spirochaetota</taxon>
        <taxon>Spirochaetia</taxon>
        <taxon>Brevinematales</taxon>
        <taxon>Thermospiraceae</taxon>
        <taxon>Thermospira</taxon>
    </lineage>
</organism>
<dbReference type="Proteomes" id="UP001056539">
    <property type="component" value="Chromosome"/>
</dbReference>
<dbReference type="Pfam" id="PF13727">
    <property type="entry name" value="CoA_binding_3"/>
    <property type="match status" value="1"/>
</dbReference>
<dbReference type="RefSeq" id="WP_271436226.1">
    <property type="nucleotide sequence ID" value="NZ_CP073355.1"/>
</dbReference>
<evidence type="ECO:0000313" key="3">
    <source>
        <dbReference type="EMBL" id="URA11091.1"/>
    </source>
</evidence>
<dbReference type="Gene3D" id="3.40.50.720">
    <property type="entry name" value="NAD(P)-binding Rossmann-like Domain"/>
    <property type="match status" value="2"/>
</dbReference>
<feature type="domain" description="Polysaccharide biosynthesis protein CapD-like" evidence="2">
    <location>
        <begin position="142"/>
        <end position="417"/>
    </location>
</feature>
<dbReference type="AlphaFoldDB" id="A0AAX3BFW4"/>
<reference evidence="3" key="2">
    <citation type="submission" date="2022-06" db="EMBL/GenBank/DDBJ databases">
        <title>Thermospira aquatica gen. nov., sp. nov.</title>
        <authorList>
            <person name="Ben Ali Gam Z."/>
            <person name="Labat M."/>
        </authorList>
    </citation>
    <scope>NUCLEOTIDE SEQUENCE</scope>
    <source>
        <strain evidence="3">F1F22</strain>
    </source>
</reference>
<dbReference type="CDD" id="cd05237">
    <property type="entry name" value="UDP_invert_4-6DH_SDR_e"/>
    <property type="match status" value="1"/>
</dbReference>
<proteinExistence type="inferred from homology"/>
<dbReference type="InterPro" id="IPR036291">
    <property type="entry name" value="NAD(P)-bd_dom_sf"/>
</dbReference>
<dbReference type="PANTHER" id="PTHR43318">
    <property type="entry name" value="UDP-N-ACETYLGLUCOSAMINE 4,6-DEHYDRATASE"/>
    <property type="match status" value="1"/>
</dbReference>
<dbReference type="EMBL" id="CP073355">
    <property type="protein sequence ID" value="URA11091.1"/>
    <property type="molecule type" value="Genomic_DNA"/>
</dbReference>
<comment type="similarity">
    <text evidence="1">Belongs to the polysaccharide synthase family.</text>
</comment>
<sequence>MRNLLIIGAGNAGESIAREILAHRQDRYHIVGFLDDDEHKKSCCNHPILGKIDAAREVVFRYEVEEVLIAIPSASRQTMRRIFQSLAYTPVQIKVIPGLLEIIEGSVSLNNIRQIEPVDLLGREEVTLAPEQLRPFYEEKCVTVTGGGGSIGSEIVRQLLALPLREVIAIGRGENSLYELLQSIRDNRLRYTIADVRDEDLIMYTMQTLKPDIIFHAAAHKHVPFMEEFPHEALINNILGTWNVFQAARASGASRFIMISTDKAVRPTSIMGASKRLAEKLVLSAGKENNISTSVVRFGNVLGSRGSVLPLFMRQIQSGGPVTITHPEMKRYFMSIREAARLVIQSAAVQEGDIHILDMGEPLSILEMAKTLIALSGRRPDDIEIVFTGLRPGEKLNEELAEDPASLKPSQFPKLLFTKEPHLWTPEERQRFLEETKTVARTYNGEKIRAFIKYWLPEYQGGS</sequence>
<dbReference type="Pfam" id="PF02719">
    <property type="entry name" value="Polysacc_synt_2"/>
    <property type="match status" value="1"/>
</dbReference>
<keyword evidence="4" id="KW-1185">Reference proteome</keyword>
<accession>A0AAX3BFW4</accession>